<dbReference type="Gene3D" id="1.20.140.160">
    <property type="match status" value="1"/>
</dbReference>
<dbReference type="GO" id="GO:0003700">
    <property type="term" value="F:DNA-binding transcription factor activity"/>
    <property type="evidence" value="ECO:0007669"/>
    <property type="project" value="InterPro"/>
</dbReference>
<protein>
    <submittedName>
        <fullName evidence="1">DNA binding protein</fullName>
    </submittedName>
</protein>
<dbReference type="InterPro" id="IPR013325">
    <property type="entry name" value="RNA_pol_sigma_r2"/>
</dbReference>
<dbReference type="SUPFAM" id="SSF88659">
    <property type="entry name" value="Sigma3 and sigma4 domains of RNA polymerase sigma factors"/>
    <property type="match status" value="1"/>
</dbReference>
<keyword evidence="2" id="KW-1185">Reference proteome</keyword>
<reference evidence="1" key="1">
    <citation type="submission" date="2023-05" db="EMBL/GenBank/DDBJ databases">
        <authorList>
            <person name="Barden S."/>
            <person name="Berber-Pulido R."/>
            <person name="Bursulaya I."/>
            <person name="Chawla E."/>
            <person name="Critzer N.A."/>
            <person name="Dawson N.R."/>
            <person name="Deal M.M."/>
            <person name="Douglas K.A."/>
            <person name="Estampa J.P."/>
            <person name="Gowdy G.A."/>
            <person name="Hamid B."/>
            <person name="Hernandez E.R."/>
            <person name="Hoang R.L."/>
            <person name="Hughes A.L."/>
            <person name="Kim C.J."/>
            <person name="Kretschmer T.O."/>
            <person name="Le V.D."/>
            <person name="Li A."/>
            <person name="Li M."/>
            <person name="Lim J.M."/>
            <person name="Martin K.B."/>
            <person name="Martinez D.M."/>
            <person name="Nguyen A.H."/>
            <person name="Okumura J.H."/>
            <person name="Ortiz-Gomez D.E."/>
            <person name="Pan C."/>
            <person name="Pisipati K.L."/>
            <person name="Reyimjan D."/>
            <person name="Robles A."/>
            <person name="Rodriguez J.F."/>
            <person name="Sacristan A."/>
            <person name="Scriven S.P."/>
            <person name="Smith S.M."/>
            <person name="Tosasuk K."/>
            <person name="Tran K.A."/>
            <person name="Unanwa N.C."/>
            <person name="Vajragiri S."/>
            <person name="Vanderpool L.R."/>
            <person name="Vu T.T."/>
            <person name="Wang X."/>
            <person name="Wu F."/>
            <person name="Zhu Y.A."/>
            <person name="Nguyen M."/>
            <person name="Stephenson J.C."/>
            <person name="Zorawik M."/>
            <person name="Garza D.R."/>
            <person name="Reputana M.J."/>
            <person name="Al Banaa F.A."/>
            <person name="Reddi K."/>
            <person name="Freise A.C."/>
            <person name="Furlong K.P."/>
            <person name="Rudner A.D."/>
            <person name="Beyer A.R."/>
            <person name="Chong R.A."/>
            <person name="Edgington N.P."/>
            <person name="Garcia Costas A.M."/>
            <person name="Gibb B.P."/>
            <person name="Klyczek K.K."/>
            <person name="Swerdlow S.J."/>
            <person name="Garlena R.A."/>
            <person name="Russell D.A."/>
            <person name="Jacobs-Sera D."/>
            <person name="Hatfull G.F."/>
        </authorList>
    </citation>
    <scope>NUCLEOTIDE SEQUENCE</scope>
</reference>
<gene>
    <name evidence="1" type="primary">47</name>
    <name evidence="1" type="ORF">SEA_VROOMVROOM_47</name>
</gene>
<dbReference type="EMBL" id="OQ938592">
    <property type="protein sequence ID" value="WIC90197.1"/>
    <property type="molecule type" value="Genomic_DNA"/>
</dbReference>
<dbReference type="InterPro" id="IPR013324">
    <property type="entry name" value="RNA_pol_sigma_r3/r4-like"/>
</dbReference>
<evidence type="ECO:0000313" key="1">
    <source>
        <dbReference type="EMBL" id="WIC90197.1"/>
    </source>
</evidence>
<proteinExistence type="predicted"/>
<evidence type="ECO:0000313" key="2">
    <source>
        <dbReference type="Proteomes" id="UP001243977"/>
    </source>
</evidence>
<dbReference type="Proteomes" id="UP001243977">
    <property type="component" value="Segment"/>
</dbReference>
<organism evidence="1 2">
    <name type="scientific">Arthrobacter phage VroomVroom</name>
    <dbReference type="NCBI Taxonomy" id="3049371"/>
    <lineage>
        <taxon>Viruses</taxon>
        <taxon>Duplodnaviria</taxon>
        <taxon>Heunggongvirae</taxon>
        <taxon>Uroviricota</taxon>
        <taxon>Caudoviricetes</taxon>
        <taxon>Casidaviridae</taxon>
        <taxon>Hilgardvirus</taxon>
        <taxon>Hilgardvirus vroomvroom</taxon>
    </lineage>
</organism>
<name>A0AA49FAD9_9CAUD</name>
<dbReference type="SUPFAM" id="SSF88946">
    <property type="entry name" value="Sigma2 domain of RNA polymerase sigma factors"/>
    <property type="match status" value="1"/>
</dbReference>
<accession>A0AA49FAD9</accession>
<dbReference type="GO" id="GO:0006352">
    <property type="term" value="P:DNA-templated transcription initiation"/>
    <property type="evidence" value="ECO:0007669"/>
    <property type="project" value="InterPro"/>
</dbReference>
<sequence>MENFTTILDTVYNTNINTRYETDAEEQAVIAAAQAGDDDAKMALVYAYGFALRAAAGKVAKKGEQTPEEADDLRMDLLVTFLEAIGKFDVARHQRLAAVLSFDLKKAVGAAATSATDMKVPARTLSRYFEVLRKAEAQGVDPLDLCRDRSNKTGMSPKSFLATQDALRSVEKVGGTEDDDASALSWENLTVHPLHYDRSEEAEEDALLVEAAFGSVDDLEEDVVRLAYGFTEPNTFSDDAIGERLGFSRSKTQRIHQGALGKMRGALGVA</sequence>